<comment type="caution">
    <text evidence="2">The sequence shown here is derived from an EMBL/GenBank/DDBJ whole genome shotgun (WGS) entry which is preliminary data.</text>
</comment>
<organism evidence="2 3">
    <name type="scientific">Photobacterium jeanii</name>
    <dbReference type="NCBI Taxonomy" id="858640"/>
    <lineage>
        <taxon>Bacteria</taxon>
        <taxon>Pseudomonadati</taxon>
        <taxon>Pseudomonadota</taxon>
        <taxon>Gammaproteobacteria</taxon>
        <taxon>Vibrionales</taxon>
        <taxon>Vibrionaceae</taxon>
        <taxon>Photobacterium</taxon>
    </lineage>
</organism>
<dbReference type="AlphaFoldDB" id="A0A178KLI0"/>
<keyword evidence="1" id="KW-0732">Signal</keyword>
<dbReference type="RefSeq" id="WP_068328546.1">
    <property type="nucleotide sequence ID" value="NZ_LVHF01000012.1"/>
</dbReference>
<feature type="chain" id="PRO_5008090447" evidence="1">
    <location>
        <begin position="26"/>
        <end position="206"/>
    </location>
</feature>
<reference evidence="2 3" key="1">
    <citation type="submission" date="2016-03" db="EMBL/GenBank/DDBJ databases">
        <title>Photobacterium proteolyticum sp. nov. a protease producing bacterium isolated from ocean sediments of Laizhou Bay.</title>
        <authorList>
            <person name="Li Y."/>
        </authorList>
    </citation>
    <scope>NUCLEOTIDE SEQUENCE [LARGE SCALE GENOMIC DNA]</scope>
    <source>
        <strain evidence="2 3">R-40508</strain>
    </source>
</reference>
<keyword evidence="3" id="KW-1185">Reference proteome</keyword>
<dbReference type="PROSITE" id="PS51257">
    <property type="entry name" value="PROKAR_LIPOPROTEIN"/>
    <property type="match status" value="1"/>
</dbReference>
<dbReference type="STRING" id="858640.A3K86_04950"/>
<protein>
    <submittedName>
        <fullName evidence="2">Uncharacterized protein</fullName>
    </submittedName>
</protein>
<proteinExistence type="predicted"/>
<dbReference type="EMBL" id="LVHF01000012">
    <property type="protein sequence ID" value="OAN18248.1"/>
    <property type="molecule type" value="Genomic_DNA"/>
</dbReference>
<evidence type="ECO:0000313" key="2">
    <source>
        <dbReference type="EMBL" id="OAN18248.1"/>
    </source>
</evidence>
<evidence type="ECO:0000256" key="1">
    <source>
        <dbReference type="SAM" id="SignalP"/>
    </source>
</evidence>
<dbReference type="Proteomes" id="UP000078503">
    <property type="component" value="Unassembled WGS sequence"/>
</dbReference>
<sequence>MPKFSPFLIILPVLLSLSGCVKVMTAEEAAPQLTNLKSDQQLNLAVLDKREYVLSGEKTAAFEGIIRSSLGIPYSHTTATNEPMSVFLSNRLSAGFKKHGIDANVIVTAPNMSIQEIEYKRPNKTANTIVIVLNEWKYDFHAFSDNSWYNMDVVVFDSQGKKKLVKNFAGENDIPDKSSISNEMQLLYKSRFENVFSNSDVLKALN</sequence>
<accession>A0A178KLI0</accession>
<dbReference type="OrthoDB" id="6989177at2"/>
<name>A0A178KLI0_9GAMM</name>
<feature type="signal peptide" evidence="1">
    <location>
        <begin position="1"/>
        <end position="25"/>
    </location>
</feature>
<evidence type="ECO:0000313" key="3">
    <source>
        <dbReference type="Proteomes" id="UP000078503"/>
    </source>
</evidence>
<gene>
    <name evidence="2" type="ORF">A3K86_04950</name>
</gene>